<feature type="domain" description="DUF1858" evidence="3">
    <location>
        <begin position="5"/>
        <end position="62"/>
    </location>
</feature>
<accession>A0A3S0RZT0</accession>
<dbReference type="InterPro" id="IPR007380">
    <property type="entry name" value="DUF438"/>
</dbReference>
<dbReference type="RefSeq" id="WP_126678586.1">
    <property type="nucleotide sequence ID" value="NZ_RYYU01000001.1"/>
</dbReference>
<dbReference type="Pfam" id="PF08984">
    <property type="entry name" value="DUF1858"/>
    <property type="match status" value="1"/>
</dbReference>
<dbReference type="Gene3D" id="1.10.3910.10">
    <property type="entry name" value="SP0561-like"/>
    <property type="match status" value="1"/>
</dbReference>
<dbReference type="InterPro" id="IPR012312">
    <property type="entry name" value="Hemerythrin-like"/>
</dbReference>
<evidence type="ECO:0000313" key="4">
    <source>
        <dbReference type="EMBL" id="RUL59428.1"/>
    </source>
</evidence>
<dbReference type="InterPro" id="IPR015077">
    <property type="entry name" value="DUF1858"/>
</dbReference>
<dbReference type="EMBL" id="RYYU01000001">
    <property type="protein sequence ID" value="RUL59428.1"/>
    <property type="molecule type" value="Genomic_DNA"/>
</dbReference>
<protein>
    <submittedName>
        <fullName evidence="4">DUF438 domain-containing protein</fullName>
    </submittedName>
</protein>
<dbReference type="Pfam" id="PF01814">
    <property type="entry name" value="Hemerythrin"/>
    <property type="match status" value="1"/>
</dbReference>
<dbReference type="PANTHER" id="PTHR39966:SF3">
    <property type="entry name" value="DUF438 DOMAIN-CONTAINING PROTEIN"/>
    <property type="match status" value="1"/>
</dbReference>
<proteinExistence type="predicted"/>
<gene>
    <name evidence="4" type="ORF">EHV08_06425</name>
</gene>
<dbReference type="Pfam" id="PF13596">
    <property type="entry name" value="PAS_10"/>
    <property type="match status" value="1"/>
</dbReference>
<dbReference type="Pfam" id="PF04282">
    <property type="entry name" value="DUF438"/>
    <property type="match status" value="1"/>
</dbReference>
<dbReference type="GO" id="GO:0005886">
    <property type="term" value="C:plasma membrane"/>
    <property type="evidence" value="ECO:0007669"/>
    <property type="project" value="TreeGrafter"/>
</dbReference>
<name>A0A3S0RZT0_9BACT</name>
<evidence type="ECO:0000259" key="2">
    <source>
        <dbReference type="Pfam" id="PF04282"/>
    </source>
</evidence>
<comment type="caution">
    <text evidence="4">The sequence shown here is derived from an EMBL/GenBank/DDBJ whole genome shotgun (WGS) entry which is preliminary data.</text>
</comment>
<dbReference type="PANTHER" id="PTHR39966">
    <property type="entry name" value="BLL2471 PROTEIN-RELATED"/>
    <property type="match status" value="1"/>
</dbReference>
<dbReference type="SUPFAM" id="SSF140683">
    <property type="entry name" value="SP0561-like"/>
    <property type="match status" value="1"/>
</dbReference>
<evidence type="ECO:0000313" key="5">
    <source>
        <dbReference type="Proteomes" id="UP000278983"/>
    </source>
</evidence>
<sequence>MKKLDLSQNIYELTTQYPELIDIMNNLGFVEIKKEFMRKSMGKLMTLPKGAKLRGIAMEKVIVALMQNGFELSGEMTHFVKEKTEKFTYAPETSTKEERIDLLKGYLHRLNAGEDIEKVRRDFVKNFKDVEASEIMRAEQELIREGESIDKVQKLCDVHSALFHGATREEKIANAEKEVSASLKREHAFAETKAQETHNMAKARENIDKCGTLINIDGHPLQTFTRENDSLAKLIADIRNLLDEDKDVSSTLTKIREIAVHYAKKGDLIYPHLKVKYDIIGPSQIMWTLDDEIRNELSSLVKQQARDEEWTIRVQNVIQRIDEMIYKEQNILFPICAANFTDEEWMGIYRDSKDYATCLDVVSNKWVVAEEYTNSIPEHQGEVVMPGGHLTIEQLTALLNIIPLEITFVDGDNINRFFNEGEKVFHRPQMAIDREVFSCHPPKIESIVRTIINDFRSGKREKIQIWMEKNDRTMLVTYQAVRDKAGKYIGTAEFVQDMEFAKEHFLEK</sequence>
<dbReference type="Proteomes" id="UP000278983">
    <property type="component" value="Unassembled WGS sequence"/>
</dbReference>
<feature type="domain" description="DUF438" evidence="2">
    <location>
        <begin position="103"/>
        <end position="167"/>
    </location>
</feature>
<keyword evidence="5" id="KW-1185">Reference proteome</keyword>
<dbReference type="AlphaFoldDB" id="A0A3S0RZT0"/>
<dbReference type="OrthoDB" id="9769774at2"/>
<evidence type="ECO:0000259" key="1">
    <source>
        <dbReference type="Pfam" id="PF01814"/>
    </source>
</evidence>
<organism evidence="4 5">
    <name type="scientific">Prevotella koreensis</name>
    <dbReference type="NCBI Taxonomy" id="2490854"/>
    <lineage>
        <taxon>Bacteria</taxon>
        <taxon>Pseudomonadati</taxon>
        <taxon>Bacteroidota</taxon>
        <taxon>Bacteroidia</taxon>
        <taxon>Bacteroidales</taxon>
        <taxon>Prevotellaceae</taxon>
        <taxon>Prevotella</taxon>
    </lineage>
</organism>
<dbReference type="Gene3D" id="1.20.120.520">
    <property type="entry name" value="nmb1532 protein domain like"/>
    <property type="match status" value="1"/>
</dbReference>
<feature type="domain" description="Hemerythrin-like" evidence="1">
    <location>
        <begin position="219"/>
        <end position="335"/>
    </location>
</feature>
<dbReference type="InterPro" id="IPR038062">
    <property type="entry name" value="ScdA-like_N_sf"/>
</dbReference>
<evidence type="ECO:0000259" key="3">
    <source>
        <dbReference type="Pfam" id="PF08984"/>
    </source>
</evidence>
<reference evidence="4 5" key="1">
    <citation type="submission" date="2018-12" db="EMBL/GenBank/DDBJ databases">
        <title>Genome sequencing of Prevotella sp. KCOM 3155 (= JS262).</title>
        <authorList>
            <person name="Kook J.-K."/>
            <person name="Park S.-N."/>
            <person name="Lim Y.K."/>
        </authorList>
    </citation>
    <scope>NUCLEOTIDE SEQUENCE [LARGE SCALE GENOMIC DNA]</scope>
    <source>
        <strain evidence="4 5">KCOM 3155</strain>
    </source>
</reference>